<dbReference type="RefSeq" id="WP_052400234.1">
    <property type="nucleotide sequence ID" value="NZ_CP009552.1"/>
</dbReference>
<dbReference type="GO" id="GO:0016740">
    <property type="term" value="F:transferase activity"/>
    <property type="evidence" value="ECO:0007669"/>
    <property type="project" value="UniProtKB-KW"/>
</dbReference>
<dbReference type="SUPFAM" id="SSF53448">
    <property type="entry name" value="Nucleotide-diphospho-sugar transferases"/>
    <property type="match status" value="1"/>
</dbReference>
<evidence type="ECO:0000313" key="3">
    <source>
        <dbReference type="EMBL" id="AIY90184.1"/>
    </source>
</evidence>
<keyword evidence="3" id="KW-0808">Transferase</keyword>
<feature type="transmembrane region" description="Helical" evidence="1">
    <location>
        <begin position="236"/>
        <end position="254"/>
    </location>
</feature>
<dbReference type="Proteomes" id="UP000030624">
    <property type="component" value="Chromosome"/>
</dbReference>
<dbReference type="InterPro" id="IPR029044">
    <property type="entry name" value="Nucleotide-diphossugar_trans"/>
</dbReference>
<dbReference type="eggNOG" id="arCOG01385">
    <property type="taxonomic scope" value="Archaea"/>
</dbReference>
<dbReference type="KEGG" id="gac:GACE_1142"/>
<keyword evidence="1" id="KW-1133">Transmembrane helix</keyword>
<dbReference type="PANTHER" id="PTHR43685:SF3">
    <property type="entry name" value="SLR2126 PROTEIN"/>
    <property type="match status" value="1"/>
</dbReference>
<feature type="transmembrane region" description="Helical" evidence="1">
    <location>
        <begin position="261"/>
        <end position="282"/>
    </location>
</feature>
<proteinExistence type="predicted"/>
<name>A0A0A7GDT6_GEOAI</name>
<gene>
    <name evidence="3" type="ORF">GACE_1142</name>
</gene>
<feature type="transmembrane region" description="Helical" evidence="1">
    <location>
        <begin position="294"/>
        <end position="317"/>
    </location>
</feature>
<dbReference type="InterPro" id="IPR001173">
    <property type="entry name" value="Glyco_trans_2-like"/>
</dbReference>
<evidence type="ECO:0000256" key="1">
    <source>
        <dbReference type="SAM" id="Phobius"/>
    </source>
</evidence>
<accession>A0A0A7GDT6</accession>
<dbReference type="Pfam" id="PF00535">
    <property type="entry name" value="Glycos_transf_2"/>
    <property type="match status" value="1"/>
</dbReference>
<keyword evidence="1" id="KW-0812">Transmembrane</keyword>
<dbReference type="HOGENOM" id="CLU_025996_19_2_2"/>
<sequence length="326" mass="37229">MENKKISLITTLKNEAESIRTFLDSILNQTKIPDEIIIVDGGSTDGTVKVLKEYALYFEEKNIRYKIIIKKGANIAQGRNLAIKNSSGDIIACTDAGCILDKRWLEEITKPLERNPIVDVVSGWYEPLITSKFESIVAELTYPKLKKVSKNIDKFLPSSRSIAFKRKCWEKVGGYPEWLYTAEDTLFDLRLKEAGCKFIFNPNAIVYWKVRENVKKLFKQYYQYAKGDGFAGIFHLKYLISSYIPTIAGILLLLKSMIFHTLWPILVLVSSTICYTLLRGYYLGANLRTILKNLHLSVLIMTVVVISNAMGYTIGIMKRLTRKLLK</sequence>
<evidence type="ECO:0000313" key="4">
    <source>
        <dbReference type="Proteomes" id="UP000030624"/>
    </source>
</evidence>
<dbReference type="InterPro" id="IPR050834">
    <property type="entry name" value="Glycosyltransf_2"/>
</dbReference>
<keyword evidence="1" id="KW-0472">Membrane</keyword>
<dbReference type="AlphaFoldDB" id="A0A0A7GDT6"/>
<dbReference type="CDD" id="cd02525">
    <property type="entry name" value="Succinoglycan_BP_ExoA"/>
    <property type="match status" value="1"/>
</dbReference>
<evidence type="ECO:0000259" key="2">
    <source>
        <dbReference type="Pfam" id="PF00535"/>
    </source>
</evidence>
<dbReference type="GeneID" id="24797724"/>
<organism evidence="3 4">
    <name type="scientific">Geoglobus acetivorans</name>
    <dbReference type="NCBI Taxonomy" id="565033"/>
    <lineage>
        <taxon>Archaea</taxon>
        <taxon>Methanobacteriati</taxon>
        <taxon>Methanobacteriota</taxon>
        <taxon>Archaeoglobi</taxon>
        <taxon>Archaeoglobales</taxon>
        <taxon>Archaeoglobaceae</taxon>
        <taxon>Geoglobus</taxon>
    </lineage>
</organism>
<protein>
    <submittedName>
        <fullName evidence="3">Putative glycosyl transferase</fullName>
    </submittedName>
</protein>
<feature type="domain" description="Glycosyltransferase 2-like" evidence="2">
    <location>
        <begin position="7"/>
        <end position="164"/>
    </location>
</feature>
<dbReference type="STRING" id="565033.GACE_1142"/>
<dbReference type="Gene3D" id="3.90.550.10">
    <property type="entry name" value="Spore Coat Polysaccharide Biosynthesis Protein SpsA, Chain A"/>
    <property type="match status" value="1"/>
</dbReference>
<reference evidence="3 4" key="1">
    <citation type="journal article" date="2015" name="Appl. Environ. Microbiol.">
        <title>The Geoglobus acetivorans genome: Fe(III) reduction, acetate utilization, autotrophic growth, and degradation of aromatic compounds in a hyperthermophilic archaeon.</title>
        <authorList>
            <person name="Mardanov A.V."/>
            <person name="Slododkina G.B."/>
            <person name="Slobodkin A.I."/>
            <person name="Beletsky A.V."/>
            <person name="Gavrilov S.N."/>
            <person name="Kublanov I.V."/>
            <person name="Bonch-Osmolovskaya E.A."/>
            <person name="Skryabin K.G."/>
            <person name="Ravin N.V."/>
        </authorList>
    </citation>
    <scope>NUCLEOTIDE SEQUENCE [LARGE SCALE GENOMIC DNA]</scope>
    <source>
        <strain evidence="3 4">SBH6</strain>
    </source>
</reference>
<dbReference type="PANTHER" id="PTHR43685">
    <property type="entry name" value="GLYCOSYLTRANSFERASE"/>
    <property type="match status" value="1"/>
</dbReference>
<dbReference type="EMBL" id="CP009552">
    <property type="protein sequence ID" value="AIY90184.1"/>
    <property type="molecule type" value="Genomic_DNA"/>
</dbReference>